<dbReference type="Proteomes" id="UP000831068">
    <property type="component" value="Chromosome"/>
</dbReference>
<dbReference type="EMBL" id="CP094529">
    <property type="protein sequence ID" value="UOE37630.1"/>
    <property type="molecule type" value="Genomic_DNA"/>
</dbReference>
<evidence type="ECO:0000313" key="2">
    <source>
        <dbReference type="Proteomes" id="UP000831068"/>
    </source>
</evidence>
<accession>A0ABY4BM14</accession>
<protein>
    <recommendedName>
        <fullName evidence="3">PrcB C-terminal domain-containing protein</fullName>
    </recommendedName>
</protein>
<gene>
    <name evidence="1" type="ORF">MTP08_11245</name>
</gene>
<sequence>MHNQAEILVSETQGGTQKQGFRILSNRQELADEIKERYTASGQYPVIETPAFPKDKKVVVCYLGTFNSGDHKVKEITSISAKDNILYVEIPKYESGGMAIQVMSNPWFVFSVPSSYQFTSVQLKYSK</sequence>
<organism evidence="1 2">
    <name type="scientific">Chryseobacterium oryzae</name>
    <dbReference type="NCBI Taxonomy" id="2929799"/>
    <lineage>
        <taxon>Bacteria</taxon>
        <taxon>Pseudomonadati</taxon>
        <taxon>Bacteroidota</taxon>
        <taxon>Flavobacteriia</taxon>
        <taxon>Flavobacteriales</taxon>
        <taxon>Weeksellaceae</taxon>
        <taxon>Chryseobacterium group</taxon>
        <taxon>Chryseobacterium</taxon>
    </lineage>
</organism>
<keyword evidence="2" id="KW-1185">Reference proteome</keyword>
<proteinExistence type="predicted"/>
<reference evidence="1 2" key="1">
    <citation type="submission" date="2022-03" db="EMBL/GenBank/DDBJ databases">
        <title>Chryseobacterium sp. isolated from the Andong Sikhe.</title>
        <authorList>
            <person name="Won M."/>
            <person name="Kim S.-J."/>
            <person name="Kwon S.-W."/>
        </authorList>
    </citation>
    <scope>NUCLEOTIDE SEQUENCE [LARGE SCALE GENOMIC DNA]</scope>
    <source>
        <strain evidence="1 2">ADR-1</strain>
    </source>
</reference>
<evidence type="ECO:0000313" key="1">
    <source>
        <dbReference type="EMBL" id="UOE37630.1"/>
    </source>
</evidence>
<name>A0ABY4BM14_9FLAO</name>
<dbReference type="RefSeq" id="WP_243576034.1">
    <property type="nucleotide sequence ID" value="NZ_CP094529.1"/>
</dbReference>
<evidence type="ECO:0008006" key="3">
    <source>
        <dbReference type="Google" id="ProtNLM"/>
    </source>
</evidence>